<dbReference type="RefSeq" id="WP_114949321.1">
    <property type="nucleotide sequence ID" value="NZ_CP033905.1"/>
</dbReference>
<evidence type="ECO:0000313" key="3">
    <source>
        <dbReference type="Proteomes" id="UP000275951"/>
    </source>
</evidence>
<accession>A0A3Q9GK40</accession>
<dbReference type="EMBL" id="CP033905">
    <property type="protein sequence ID" value="AZR06732.1"/>
    <property type="molecule type" value="Genomic_DNA"/>
</dbReference>
<organism evidence="2 3">
    <name type="scientific">Trueperella pyogenes</name>
    <dbReference type="NCBI Taxonomy" id="1661"/>
    <lineage>
        <taxon>Bacteria</taxon>
        <taxon>Bacillati</taxon>
        <taxon>Actinomycetota</taxon>
        <taxon>Actinomycetes</taxon>
        <taxon>Actinomycetales</taxon>
        <taxon>Actinomycetaceae</taxon>
        <taxon>Trueperella</taxon>
    </lineage>
</organism>
<dbReference type="InterPro" id="IPR045394">
    <property type="entry name" value="Abhydrolase_dom"/>
</dbReference>
<dbReference type="Proteomes" id="UP000275951">
    <property type="component" value="Chromosome"/>
</dbReference>
<sequence>MFRVPVPQSRFVPTTAKSYPFSTMAKAREPLDLDAYGFVEEEYFLSGTANVYAFDGNEIHIEESGLPYTTRVLVRRPADSDLDVAWVSILNASQGYDIEDDWRRAWNYMISRRLAYVAITAKPIQISALQTFDAMRYKDLYFGGLPEQVDAQKPGWNPFMKMGNAEEGLAWDIIAQTAAWLRSGDAPITPEHIFLIGQSQSAVYTNTYLTFFHNLLRIAGKRTFDGYAPGVGSVLVKEINQRGTGIPATCLDNTPAPSTPTGGTRQQTFQPYLVEQADLDVPVIAVSSEADVVLFGGDAATFTAGDGPLRRHWHVSRAPHSDARSRVIPDDSEVIKSGRLPRQLTRDRLERLISLPIEPIETAQMQALENWARTGALPAPSAYFATDESGFVRDGGYLVGGIRIGLVEYPLATFIPSLSTNPVLGSQELKSRDEVLARWASFDDYLKAIDEVDEALQEAGYLEPVGRAFIHQVAQELWGRIVDGKAAPMSSPQSVI</sequence>
<evidence type="ECO:0000259" key="1">
    <source>
        <dbReference type="Pfam" id="PF20091"/>
    </source>
</evidence>
<proteinExistence type="predicted"/>
<name>A0A3Q9GK40_9ACTO</name>
<feature type="domain" description="Alpha/beta hydrolase" evidence="1">
    <location>
        <begin position="12"/>
        <end position="465"/>
    </location>
</feature>
<dbReference type="Pfam" id="PF20091">
    <property type="entry name" value="Abhydrolase_10"/>
    <property type="match status" value="1"/>
</dbReference>
<protein>
    <recommendedName>
        <fullName evidence="1">Alpha/beta hydrolase domain-containing protein</fullName>
    </recommendedName>
</protein>
<gene>
    <name evidence="2" type="ORF">EBQ10_05095</name>
</gene>
<reference evidence="2 3" key="1">
    <citation type="submission" date="2018-11" db="EMBL/GenBank/DDBJ databases">
        <title>Multidrug-resistant genes are associated with an 42-kb island TGI1 carrying a complex class 1 integron in a Trueperella pyogenes.</title>
        <authorList>
            <person name="Dong W."/>
        </authorList>
    </citation>
    <scope>NUCLEOTIDE SEQUENCE [LARGE SCALE GENOMIC DNA]</scope>
    <source>
        <strain evidence="2 3">TP4</strain>
    </source>
</reference>
<dbReference type="AlphaFoldDB" id="A0A3Q9GK40"/>
<evidence type="ECO:0000313" key="2">
    <source>
        <dbReference type="EMBL" id="AZR06732.1"/>
    </source>
</evidence>